<evidence type="ECO:0000256" key="6">
    <source>
        <dbReference type="ARBA" id="ARBA00023136"/>
    </source>
</evidence>
<feature type="transmembrane region" description="Helical" evidence="7">
    <location>
        <begin position="384"/>
        <end position="404"/>
    </location>
</feature>
<feature type="transmembrane region" description="Helical" evidence="7">
    <location>
        <begin position="118"/>
        <end position="138"/>
    </location>
</feature>
<dbReference type="Gene3D" id="1.20.1250.20">
    <property type="entry name" value="MFS general substrate transporter like domains"/>
    <property type="match status" value="1"/>
</dbReference>
<evidence type="ECO:0000313" key="9">
    <source>
        <dbReference type="EMBL" id="GGP90148.1"/>
    </source>
</evidence>
<dbReference type="Proteomes" id="UP000611554">
    <property type="component" value="Unassembled WGS sequence"/>
</dbReference>
<name>A0ABQ2QP70_9ACTN</name>
<accession>A0ABQ2QP70</accession>
<dbReference type="Pfam" id="PF05977">
    <property type="entry name" value="MFS_3"/>
    <property type="match status" value="1"/>
</dbReference>
<evidence type="ECO:0000256" key="1">
    <source>
        <dbReference type="ARBA" id="ARBA00004651"/>
    </source>
</evidence>
<proteinExistence type="predicted"/>
<evidence type="ECO:0000256" key="5">
    <source>
        <dbReference type="ARBA" id="ARBA00022989"/>
    </source>
</evidence>
<feature type="transmembrane region" description="Helical" evidence="7">
    <location>
        <begin position="182"/>
        <end position="207"/>
    </location>
</feature>
<dbReference type="PROSITE" id="PS50850">
    <property type="entry name" value="MFS"/>
    <property type="match status" value="1"/>
</dbReference>
<protein>
    <submittedName>
        <fullName evidence="9">MFS transporter</fullName>
    </submittedName>
</protein>
<evidence type="ECO:0000256" key="2">
    <source>
        <dbReference type="ARBA" id="ARBA00022448"/>
    </source>
</evidence>
<dbReference type="SUPFAM" id="SSF103473">
    <property type="entry name" value="MFS general substrate transporter"/>
    <property type="match status" value="1"/>
</dbReference>
<keyword evidence="2" id="KW-0813">Transport</keyword>
<feature type="transmembrane region" description="Helical" evidence="7">
    <location>
        <begin position="416"/>
        <end position="437"/>
    </location>
</feature>
<reference evidence="10" key="1">
    <citation type="journal article" date="2019" name="Int. J. Syst. Evol. Microbiol.">
        <title>The Global Catalogue of Microorganisms (GCM) 10K type strain sequencing project: providing services to taxonomists for standard genome sequencing and annotation.</title>
        <authorList>
            <consortium name="The Broad Institute Genomics Platform"/>
            <consortium name="The Broad Institute Genome Sequencing Center for Infectious Disease"/>
            <person name="Wu L."/>
            <person name="Ma J."/>
        </authorList>
    </citation>
    <scope>NUCLEOTIDE SEQUENCE [LARGE SCALE GENOMIC DNA]</scope>
    <source>
        <strain evidence="10">JCM 3115</strain>
    </source>
</reference>
<keyword evidence="10" id="KW-1185">Reference proteome</keyword>
<dbReference type="InterPro" id="IPR020846">
    <property type="entry name" value="MFS_dom"/>
</dbReference>
<keyword evidence="5 7" id="KW-1133">Transmembrane helix</keyword>
<feature type="transmembrane region" description="Helical" evidence="7">
    <location>
        <begin position="213"/>
        <end position="231"/>
    </location>
</feature>
<keyword evidence="4 7" id="KW-0812">Transmembrane</keyword>
<dbReference type="CDD" id="cd06173">
    <property type="entry name" value="MFS_MefA_like"/>
    <property type="match status" value="1"/>
</dbReference>
<sequence length="455" mass="47479">MPGWRAAARRRRTARAAAAGELQAVETRTVQPVPNVPKSGGGMFRSLRIYNYRLFAIGGVISNVGGWMQRTAQDLLVLDLAHGSAFALGLTTALQFLPLLLFGLWGGMLADRYPKRPLLMAAQSLMGLLALTMGVLVVTGNAQVWHVYVMAFVLGLISCVEVPTRQSFVVEMVGRKDLSNAVALNASSFNLARVVGPAIAGVLISMLGGTGPMFLVNALSFGAVLAGLGMMRASELTAPDPVPRAKGQLREGLRYVLARSELLLPILLVAFVSLFTQSFSMSIALMARQVFGAGASSFGLASSMFAVGALGGALLAARRVRPSRKLLIGGALSFGVAQIVSGLALWYPLYLLFLIPAGIALITVNTAANTSVQLAASPEMRGRVMGIYVLVFTGGAPIGAPLLGWVAEVGGPRTGVVIGGVLTMLGVGAAIMLTRVIGRRTHAAVRRTTAAAAGA</sequence>
<feature type="transmembrane region" description="Helical" evidence="7">
    <location>
        <begin position="295"/>
        <end position="317"/>
    </location>
</feature>
<dbReference type="PANTHER" id="PTHR23513">
    <property type="entry name" value="INTEGRAL MEMBRANE EFFLUX PROTEIN-RELATED"/>
    <property type="match status" value="1"/>
</dbReference>
<evidence type="ECO:0000313" key="10">
    <source>
        <dbReference type="Proteomes" id="UP000611554"/>
    </source>
</evidence>
<feature type="transmembrane region" description="Helical" evidence="7">
    <location>
        <begin position="144"/>
        <end position="162"/>
    </location>
</feature>
<keyword evidence="3" id="KW-1003">Cell membrane</keyword>
<comment type="caution">
    <text evidence="9">The sequence shown here is derived from an EMBL/GenBank/DDBJ whole genome shotgun (WGS) entry which is preliminary data.</text>
</comment>
<dbReference type="InterPro" id="IPR036259">
    <property type="entry name" value="MFS_trans_sf"/>
</dbReference>
<evidence type="ECO:0000256" key="4">
    <source>
        <dbReference type="ARBA" id="ARBA00022692"/>
    </source>
</evidence>
<evidence type="ECO:0000256" key="3">
    <source>
        <dbReference type="ARBA" id="ARBA00022475"/>
    </source>
</evidence>
<gene>
    <name evidence="9" type="ORF">GCM10010140_19790</name>
</gene>
<feature type="transmembrane region" description="Helical" evidence="7">
    <location>
        <begin position="50"/>
        <end position="68"/>
    </location>
</feature>
<feature type="transmembrane region" description="Helical" evidence="7">
    <location>
        <begin position="326"/>
        <end position="347"/>
    </location>
</feature>
<comment type="subcellular location">
    <subcellularLocation>
        <location evidence="1">Cell membrane</location>
        <topology evidence="1">Multi-pass membrane protein</topology>
    </subcellularLocation>
</comment>
<evidence type="ECO:0000256" key="7">
    <source>
        <dbReference type="SAM" id="Phobius"/>
    </source>
</evidence>
<feature type="domain" description="Major facilitator superfamily (MFS) profile" evidence="8">
    <location>
        <begin position="51"/>
        <end position="438"/>
    </location>
</feature>
<organism evidence="9 10">
    <name type="scientific">Streptosporangium pseudovulgare</name>
    <dbReference type="NCBI Taxonomy" id="35765"/>
    <lineage>
        <taxon>Bacteria</taxon>
        <taxon>Bacillati</taxon>
        <taxon>Actinomycetota</taxon>
        <taxon>Actinomycetes</taxon>
        <taxon>Streptosporangiales</taxon>
        <taxon>Streptosporangiaceae</taxon>
        <taxon>Streptosporangium</taxon>
    </lineage>
</organism>
<feature type="transmembrane region" description="Helical" evidence="7">
    <location>
        <begin position="252"/>
        <end position="275"/>
    </location>
</feature>
<dbReference type="EMBL" id="BMQJ01000004">
    <property type="protein sequence ID" value="GGP90148.1"/>
    <property type="molecule type" value="Genomic_DNA"/>
</dbReference>
<feature type="transmembrane region" description="Helical" evidence="7">
    <location>
        <begin position="353"/>
        <end position="372"/>
    </location>
</feature>
<dbReference type="PANTHER" id="PTHR23513:SF11">
    <property type="entry name" value="STAPHYLOFERRIN A TRANSPORTER"/>
    <property type="match status" value="1"/>
</dbReference>
<dbReference type="InterPro" id="IPR010290">
    <property type="entry name" value="TM_effector"/>
</dbReference>
<feature type="transmembrane region" description="Helical" evidence="7">
    <location>
        <begin position="80"/>
        <end position="106"/>
    </location>
</feature>
<keyword evidence="6 7" id="KW-0472">Membrane</keyword>
<evidence type="ECO:0000259" key="8">
    <source>
        <dbReference type="PROSITE" id="PS50850"/>
    </source>
</evidence>